<dbReference type="AlphaFoldDB" id="A0A3E2NR57"/>
<comment type="caution">
    <text evidence="1">The sequence shown here is derived from an EMBL/GenBank/DDBJ whole genome shotgun (WGS) entry which is preliminary data.</text>
</comment>
<protein>
    <submittedName>
        <fullName evidence="1">Uncharacterized protein</fullName>
    </submittedName>
</protein>
<keyword evidence="2" id="KW-1185">Reference proteome</keyword>
<name>A0A3E2NR57_9SPHI</name>
<reference evidence="1 2" key="1">
    <citation type="submission" date="2018-08" db="EMBL/GenBank/DDBJ databases">
        <title>Mucilaginibacter terrae sp. nov., isolated from manganese diggings.</title>
        <authorList>
            <person name="Huang Y."/>
            <person name="Zhou Z."/>
        </authorList>
    </citation>
    <scope>NUCLEOTIDE SEQUENCE [LARGE SCALE GENOMIC DNA]</scope>
    <source>
        <strain evidence="1 2">ZH6</strain>
    </source>
</reference>
<proteinExistence type="predicted"/>
<dbReference type="Proteomes" id="UP000260823">
    <property type="component" value="Unassembled WGS sequence"/>
</dbReference>
<gene>
    <name evidence="1" type="ORF">DYU05_15285</name>
</gene>
<organism evidence="1 2">
    <name type="scientific">Mucilaginibacter terrenus</name>
    <dbReference type="NCBI Taxonomy" id="2482727"/>
    <lineage>
        <taxon>Bacteria</taxon>
        <taxon>Pseudomonadati</taxon>
        <taxon>Bacteroidota</taxon>
        <taxon>Sphingobacteriia</taxon>
        <taxon>Sphingobacteriales</taxon>
        <taxon>Sphingobacteriaceae</taxon>
        <taxon>Mucilaginibacter</taxon>
    </lineage>
</organism>
<dbReference type="OrthoDB" id="308241at2"/>
<evidence type="ECO:0000313" key="1">
    <source>
        <dbReference type="EMBL" id="RFZ83489.1"/>
    </source>
</evidence>
<dbReference type="RefSeq" id="WP_117383958.1">
    <property type="nucleotide sequence ID" value="NZ_QWDE01000002.1"/>
</dbReference>
<accession>A0A3E2NR57</accession>
<dbReference type="EMBL" id="QWDE01000002">
    <property type="protein sequence ID" value="RFZ83489.1"/>
    <property type="molecule type" value="Genomic_DNA"/>
</dbReference>
<sequence length="101" mass="12041">MISLINQDHISSFNSKKLKSILDNEIRLGNEINETAKDWPYKNGIAIFLKRPFSQHYHCFPGIEFVEMNDRHYWKAHYFDTTTNDLIACPFENYFFNPHIV</sequence>
<evidence type="ECO:0000313" key="2">
    <source>
        <dbReference type="Proteomes" id="UP000260823"/>
    </source>
</evidence>